<dbReference type="Proteomes" id="UP000230796">
    <property type="component" value="Unassembled WGS sequence"/>
</dbReference>
<name>A0A2H0VIR6_9BACT</name>
<reference evidence="2" key="1">
    <citation type="submission" date="2017-09" db="EMBL/GenBank/DDBJ databases">
        <title>Depth-based differentiation of microbial function through sediment-hosted aquifers and enrichment of novel symbionts in the deep terrestrial subsurface.</title>
        <authorList>
            <person name="Probst A.J."/>
            <person name="Ladd B."/>
            <person name="Jarett J.K."/>
            <person name="Geller-Mcgrath D.E."/>
            <person name="Sieber C.M.K."/>
            <person name="Emerson J.B."/>
            <person name="Anantharaman K."/>
            <person name="Thomas B.C."/>
            <person name="Malmstrom R."/>
            <person name="Stieglmeier M."/>
            <person name="Klingl A."/>
            <person name="Woyke T."/>
            <person name="Ryan C.M."/>
            <person name="Banfield J.F."/>
        </authorList>
    </citation>
    <scope>NUCLEOTIDE SEQUENCE [LARGE SCALE GENOMIC DNA]</scope>
</reference>
<evidence type="ECO:0000313" key="1">
    <source>
        <dbReference type="EMBL" id="PIR98997.1"/>
    </source>
</evidence>
<protein>
    <submittedName>
        <fullName evidence="1">Uncharacterized protein</fullName>
    </submittedName>
</protein>
<gene>
    <name evidence="1" type="ORF">COT87_01810</name>
</gene>
<dbReference type="AlphaFoldDB" id="A0A2H0VIR6"/>
<accession>A0A2H0VIR6</accession>
<evidence type="ECO:0000313" key="2">
    <source>
        <dbReference type="Proteomes" id="UP000230796"/>
    </source>
</evidence>
<comment type="caution">
    <text evidence="1">The sequence shown here is derived from an EMBL/GenBank/DDBJ whole genome shotgun (WGS) entry which is preliminary data.</text>
</comment>
<dbReference type="EMBL" id="PFAF01000035">
    <property type="protein sequence ID" value="PIR98997.1"/>
    <property type="molecule type" value="Genomic_DNA"/>
</dbReference>
<sequence length="238" mass="27079">MNIEDRFSRSVQLVVNEISTELLVGDSNSIRFRFVDGTDAPTEREQQRVCRWLVDLGAVKIVENVNQKLPFSIGYPFTGALIGYVFEIDTAIFYELAKIYSVEINNHTDHKNLLEKAKKLKKVEKVIPSKVREEVSAPRVLFSEETREIILDGKVCEVPVGNQFEVVKAIFKVPLGTWVNETNVVGNFSKGDNKQSFYDAQRYLNDRIQSKLGVKKLIEYKGSSVRLDPVVMEKLGHP</sequence>
<proteinExistence type="predicted"/>
<organism evidence="1 2">
    <name type="scientific">Candidatus Collierbacteria bacterium CG10_big_fil_rev_8_21_14_0_10_44_9</name>
    <dbReference type="NCBI Taxonomy" id="1974535"/>
    <lineage>
        <taxon>Bacteria</taxon>
        <taxon>Candidatus Collieribacteriota</taxon>
    </lineage>
</organism>